<evidence type="ECO:0000313" key="5">
    <source>
        <dbReference type="Proteomes" id="UP001154282"/>
    </source>
</evidence>
<dbReference type="EMBL" id="CAMGYJ010000005">
    <property type="protein sequence ID" value="CAI0416891.1"/>
    <property type="molecule type" value="Genomic_DNA"/>
</dbReference>
<feature type="transmembrane region" description="Helical" evidence="2">
    <location>
        <begin position="6"/>
        <end position="27"/>
    </location>
</feature>
<dbReference type="PANTHER" id="PTHR24078:SF538">
    <property type="entry name" value="DNAJ HEAT SHOCK FAMILY PROTEIN"/>
    <property type="match status" value="1"/>
</dbReference>
<keyword evidence="1" id="KW-0143">Chaperone</keyword>
<evidence type="ECO:0000256" key="1">
    <source>
        <dbReference type="ARBA" id="ARBA00023186"/>
    </source>
</evidence>
<dbReference type="Gene3D" id="2.60.260.20">
    <property type="entry name" value="Urease metallochaperone UreE, N-terminal domain"/>
    <property type="match status" value="2"/>
</dbReference>
<reference evidence="4" key="1">
    <citation type="submission" date="2022-08" db="EMBL/GenBank/DDBJ databases">
        <authorList>
            <person name="Gutierrez-Valencia J."/>
        </authorList>
    </citation>
    <scope>NUCLEOTIDE SEQUENCE</scope>
</reference>
<dbReference type="SUPFAM" id="SSF49493">
    <property type="entry name" value="HSP40/DnaJ peptide-binding domain"/>
    <property type="match status" value="2"/>
</dbReference>
<dbReference type="Gene3D" id="1.10.287.110">
    <property type="entry name" value="DnaJ domain"/>
    <property type="match status" value="1"/>
</dbReference>
<dbReference type="InterPro" id="IPR002939">
    <property type="entry name" value="DnaJ_C"/>
</dbReference>
<keyword evidence="2" id="KW-0472">Membrane</keyword>
<dbReference type="FunFam" id="2.60.260.20:FF:000030">
    <property type="entry name" value="DNAJ heat shock family protein"/>
    <property type="match status" value="1"/>
</dbReference>
<dbReference type="GO" id="GO:0005829">
    <property type="term" value="C:cytosol"/>
    <property type="evidence" value="ECO:0007669"/>
    <property type="project" value="TreeGrafter"/>
</dbReference>
<feature type="non-terminal residue" evidence="4">
    <location>
        <position position="1"/>
    </location>
</feature>
<dbReference type="GO" id="GO:0051082">
    <property type="term" value="F:unfolded protein binding"/>
    <property type="evidence" value="ECO:0007669"/>
    <property type="project" value="InterPro"/>
</dbReference>
<gene>
    <name evidence="4" type="ORF">LITE_LOCUS17131</name>
</gene>
<dbReference type="InterPro" id="IPR036869">
    <property type="entry name" value="J_dom_sf"/>
</dbReference>
<comment type="caution">
    <text evidence="4">The sequence shown here is derived from an EMBL/GenBank/DDBJ whole genome shotgun (WGS) entry which is preliminary data.</text>
</comment>
<sequence>QDNFCIFPSYLFLNVLCLLFPSFLQVLSDPQKRAIYDQYGEEGLNEIPPSGFGNGPNGANGFNSRNAEDIFAEFFGSSPFGFESKLSCTLEELYSGSTRKMKISRTVVDSHGRQAQETEILTIDVKPGWKKGTKITFPDKGNEQPNQQPADLIFMIDEKPHNVYKRDGNDLMIHHRVTMAEALGGTTASIDTLDGRTLSVPVTDIVSPGYELVVAREGMPIAKEPGNRGDLIIKFEVKFPTKLTMEQRAGLKCFLGG</sequence>
<keyword evidence="5" id="KW-1185">Reference proteome</keyword>
<dbReference type="PANTHER" id="PTHR24078">
    <property type="entry name" value="DNAJ HOMOLOG SUBFAMILY C MEMBER"/>
    <property type="match status" value="1"/>
</dbReference>
<dbReference type="FunFam" id="2.60.260.20:FF:000002">
    <property type="entry name" value="Dnaj homolog subfamily b member"/>
    <property type="match status" value="1"/>
</dbReference>
<dbReference type="GO" id="GO:0051087">
    <property type="term" value="F:protein-folding chaperone binding"/>
    <property type="evidence" value="ECO:0007669"/>
    <property type="project" value="TreeGrafter"/>
</dbReference>
<keyword evidence="2" id="KW-0812">Transmembrane</keyword>
<dbReference type="Pfam" id="PF01556">
    <property type="entry name" value="DnaJ_C"/>
    <property type="match status" value="1"/>
</dbReference>
<organism evidence="4 5">
    <name type="scientific">Linum tenue</name>
    <dbReference type="NCBI Taxonomy" id="586396"/>
    <lineage>
        <taxon>Eukaryota</taxon>
        <taxon>Viridiplantae</taxon>
        <taxon>Streptophyta</taxon>
        <taxon>Embryophyta</taxon>
        <taxon>Tracheophyta</taxon>
        <taxon>Spermatophyta</taxon>
        <taxon>Magnoliopsida</taxon>
        <taxon>eudicotyledons</taxon>
        <taxon>Gunneridae</taxon>
        <taxon>Pentapetalae</taxon>
        <taxon>rosids</taxon>
        <taxon>fabids</taxon>
        <taxon>Malpighiales</taxon>
        <taxon>Linaceae</taxon>
        <taxon>Linum</taxon>
    </lineage>
</organism>
<evidence type="ECO:0000259" key="3">
    <source>
        <dbReference type="Pfam" id="PF01556"/>
    </source>
</evidence>
<evidence type="ECO:0000256" key="2">
    <source>
        <dbReference type="SAM" id="Phobius"/>
    </source>
</evidence>
<proteinExistence type="predicted"/>
<dbReference type="InterPro" id="IPR051339">
    <property type="entry name" value="DnaJ_subfamily_B"/>
</dbReference>
<keyword evidence="2" id="KW-1133">Transmembrane helix</keyword>
<name>A0AAV0K7P4_9ROSI</name>
<dbReference type="GO" id="GO:0006457">
    <property type="term" value="P:protein folding"/>
    <property type="evidence" value="ECO:0007669"/>
    <property type="project" value="InterPro"/>
</dbReference>
<dbReference type="AlphaFoldDB" id="A0AAV0K7P4"/>
<feature type="domain" description="Chaperone DnaJ C-terminal" evidence="3">
    <location>
        <begin position="83"/>
        <end position="240"/>
    </location>
</feature>
<dbReference type="SUPFAM" id="SSF46565">
    <property type="entry name" value="Chaperone J-domain"/>
    <property type="match status" value="1"/>
</dbReference>
<accession>A0AAV0K7P4</accession>
<protein>
    <recommendedName>
        <fullName evidence="3">Chaperone DnaJ C-terminal domain-containing protein</fullName>
    </recommendedName>
</protein>
<dbReference type="InterPro" id="IPR008971">
    <property type="entry name" value="HSP40/DnaJ_pept-bd"/>
</dbReference>
<evidence type="ECO:0000313" key="4">
    <source>
        <dbReference type="EMBL" id="CAI0416891.1"/>
    </source>
</evidence>
<dbReference type="CDD" id="cd10747">
    <property type="entry name" value="DnaJ_C"/>
    <property type="match status" value="1"/>
</dbReference>
<dbReference type="Proteomes" id="UP001154282">
    <property type="component" value="Unassembled WGS sequence"/>
</dbReference>